<dbReference type="SMART" id="SM00248">
    <property type="entry name" value="ANK"/>
    <property type="match status" value="3"/>
</dbReference>
<gene>
    <name evidence="5" type="ORF">GPUH_LOCUS11234</name>
</gene>
<dbReference type="PROSITE" id="PS50297">
    <property type="entry name" value="ANK_REP_REGION"/>
    <property type="match status" value="2"/>
</dbReference>
<dbReference type="PANTHER" id="PTHR24198">
    <property type="entry name" value="ANKYRIN REPEAT AND PROTEIN KINASE DOMAIN-CONTAINING PROTEIN"/>
    <property type="match status" value="1"/>
</dbReference>
<dbReference type="InterPro" id="IPR036770">
    <property type="entry name" value="Ankyrin_rpt-contain_sf"/>
</dbReference>
<dbReference type="PANTHER" id="PTHR24198:SF165">
    <property type="entry name" value="ANKYRIN REPEAT-CONTAINING PROTEIN-RELATED"/>
    <property type="match status" value="1"/>
</dbReference>
<feature type="region of interest" description="Disordered" evidence="4">
    <location>
        <begin position="15"/>
        <end position="45"/>
    </location>
</feature>
<feature type="repeat" description="ANK" evidence="3">
    <location>
        <begin position="128"/>
        <end position="160"/>
    </location>
</feature>
<evidence type="ECO:0000256" key="1">
    <source>
        <dbReference type="ARBA" id="ARBA00022737"/>
    </source>
</evidence>
<protein>
    <submittedName>
        <fullName evidence="7">ANK_REP_REGION domain-containing protein</fullName>
    </submittedName>
</protein>
<evidence type="ECO:0000313" key="6">
    <source>
        <dbReference type="Proteomes" id="UP000271098"/>
    </source>
</evidence>
<dbReference type="Proteomes" id="UP000271098">
    <property type="component" value="Unassembled WGS sequence"/>
</dbReference>
<keyword evidence="1" id="KW-0677">Repeat</keyword>
<dbReference type="EMBL" id="UYRT01078433">
    <property type="protein sequence ID" value="VDN18511.1"/>
    <property type="molecule type" value="Genomic_DNA"/>
</dbReference>
<keyword evidence="6" id="KW-1185">Reference proteome</keyword>
<dbReference type="WBParaSite" id="GPUH_0001124701-mRNA-1">
    <property type="protein sequence ID" value="GPUH_0001124701-mRNA-1"/>
    <property type="gene ID" value="GPUH_0001124701"/>
</dbReference>
<evidence type="ECO:0000256" key="2">
    <source>
        <dbReference type="ARBA" id="ARBA00023043"/>
    </source>
</evidence>
<reference evidence="5 6" key="2">
    <citation type="submission" date="2018-11" db="EMBL/GenBank/DDBJ databases">
        <authorList>
            <consortium name="Pathogen Informatics"/>
        </authorList>
    </citation>
    <scope>NUCLEOTIDE SEQUENCE [LARGE SCALE GENOMIC DNA]</scope>
</reference>
<dbReference type="PROSITE" id="PS50088">
    <property type="entry name" value="ANK_REPEAT"/>
    <property type="match status" value="2"/>
</dbReference>
<name>A0A183DR93_9BILA</name>
<organism evidence="7">
    <name type="scientific">Gongylonema pulchrum</name>
    <dbReference type="NCBI Taxonomy" id="637853"/>
    <lineage>
        <taxon>Eukaryota</taxon>
        <taxon>Metazoa</taxon>
        <taxon>Ecdysozoa</taxon>
        <taxon>Nematoda</taxon>
        <taxon>Chromadorea</taxon>
        <taxon>Rhabditida</taxon>
        <taxon>Spirurina</taxon>
        <taxon>Spiruromorpha</taxon>
        <taxon>Spiruroidea</taxon>
        <taxon>Gongylonematidae</taxon>
        <taxon>Gongylonema</taxon>
    </lineage>
</organism>
<accession>A0A183DR93</accession>
<dbReference type="InterPro" id="IPR002110">
    <property type="entry name" value="Ankyrin_rpt"/>
</dbReference>
<evidence type="ECO:0000256" key="3">
    <source>
        <dbReference type="PROSITE-ProRule" id="PRU00023"/>
    </source>
</evidence>
<feature type="repeat" description="ANK" evidence="3">
    <location>
        <begin position="161"/>
        <end position="193"/>
    </location>
</feature>
<reference evidence="7" key="1">
    <citation type="submission" date="2016-06" db="UniProtKB">
        <authorList>
            <consortium name="WormBaseParasite"/>
        </authorList>
    </citation>
    <scope>IDENTIFICATION</scope>
</reference>
<dbReference type="OrthoDB" id="19174at2759"/>
<evidence type="ECO:0000256" key="4">
    <source>
        <dbReference type="SAM" id="MobiDB-lite"/>
    </source>
</evidence>
<evidence type="ECO:0000313" key="7">
    <source>
        <dbReference type="WBParaSite" id="GPUH_0001124701-mRNA-1"/>
    </source>
</evidence>
<dbReference type="AlphaFoldDB" id="A0A183DR93"/>
<sequence>MRDPVDEPMEICEQYYAPSPRSTSSVRNAPDADLEPALSSGEASAELEDIVPSMVDFAEQSALMERIRDHKTARNLPTRWDDDDEGIAEKDMTDPKEQALTAAENGNLQLLKELMAKNPSLLTARDMDGYTALHRAAYGGHVEAVEYLLSLGADPEWTTDDGWTVLHCAATWAMYEVVALLLRHGINVNSRTNGQLTPLHLAVSSNQPQDRVLTTIHYLLEAPGL</sequence>
<dbReference type="Gene3D" id="1.25.40.20">
    <property type="entry name" value="Ankyrin repeat-containing domain"/>
    <property type="match status" value="1"/>
</dbReference>
<dbReference type="Pfam" id="PF12796">
    <property type="entry name" value="Ank_2"/>
    <property type="match status" value="1"/>
</dbReference>
<dbReference type="PRINTS" id="PR01415">
    <property type="entry name" value="ANKYRIN"/>
</dbReference>
<evidence type="ECO:0000313" key="5">
    <source>
        <dbReference type="EMBL" id="VDN18511.1"/>
    </source>
</evidence>
<dbReference type="SUPFAM" id="SSF48403">
    <property type="entry name" value="Ankyrin repeat"/>
    <property type="match status" value="1"/>
</dbReference>
<keyword evidence="2 3" id="KW-0040">ANK repeat</keyword>
<dbReference type="Pfam" id="PF13637">
    <property type="entry name" value="Ank_4"/>
    <property type="match status" value="1"/>
</dbReference>
<proteinExistence type="predicted"/>
<dbReference type="GO" id="GO:0005737">
    <property type="term" value="C:cytoplasm"/>
    <property type="evidence" value="ECO:0007669"/>
    <property type="project" value="TreeGrafter"/>
</dbReference>